<sequence length="370" mass="42663">MRYLLVFCVFAVSSLQAKEQTLQLVHVFFRHGSRTPELKHVYPTDPYDAQTFWPMGYGALTNKGKQMSFKLGEILRQRYDSFLGDLYVPEMVEAVSTDFDRTKASLLLVLAALFPPAPAQRWSDSLPWMPIPIHFDKDRYDYTLRRPTHYCPAYVKELEEVLLSDDIQRQTKQYRDLFKYIEEHTKIKIDNTGDAFNVYQTLNAEANMNLTLPEWSKTVYPEPLQTLAGLQCNFENYNAILKTLNGGRMLGVILKHMIDKSNRALSPAERKIYLYSGHENNVVNILATLNLFKPHVPKYSAAVIVELHYLNEKMGYGVKVLYLRDVDSEPEEQKLEGCDAICPLSSFIRIVEPHIPVNYTKECHALVNLD</sequence>
<keyword evidence="6" id="KW-1015">Disulfide bond</keyword>
<gene>
    <name evidence="9" type="ORF">Zmor_000275</name>
</gene>
<evidence type="ECO:0000313" key="9">
    <source>
        <dbReference type="EMBL" id="KAJ3664729.1"/>
    </source>
</evidence>
<comment type="catalytic activity">
    <reaction evidence="1">
        <text>a phosphate monoester + H2O = an alcohol + phosphate</text>
        <dbReference type="Rhea" id="RHEA:15017"/>
        <dbReference type="ChEBI" id="CHEBI:15377"/>
        <dbReference type="ChEBI" id="CHEBI:30879"/>
        <dbReference type="ChEBI" id="CHEBI:43474"/>
        <dbReference type="ChEBI" id="CHEBI:67140"/>
        <dbReference type="EC" id="3.1.3.2"/>
    </reaction>
</comment>
<dbReference type="InterPro" id="IPR050645">
    <property type="entry name" value="Histidine_acid_phosphatase"/>
</dbReference>
<keyword evidence="7" id="KW-0325">Glycoprotein</keyword>
<accession>A0AA38J123</accession>
<keyword evidence="5" id="KW-0378">Hydrolase</keyword>
<dbReference type="GO" id="GO:0003993">
    <property type="term" value="F:acid phosphatase activity"/>
    <property type="evidence" value="ECO:0007669"/>
    <property type="project" value="UniProtKB-EC"/>
</dbReference>
<evidence type="ECO:0000256" key="7">
    <source>
        <dbReference type="ARBA" id="ARBA00023180"/>
    </source>
</evidence>
<reference evidence="9" key="1">
    <citation type="journal article" date="2023" name="G3 (Bethesda)">
        <title>Whole genome assemblies of Zophobas morio and Tenebrio molitor.</title>
        <authorList>
            <person name="Kaur S."/>
            <person name="Stinson S.A."/>
            <person name="diCenzo G.C."/>
        </authorList>
    </citation>
    <scope>NUCLEOTIDE SEQUENCE</scope>
    <source>
        <strain evidence="9">QUZm001</strain>
    </source>
</reference>
<evidence type="ECO:0000256" key="1">
    <source>
        <dbReference type="ARBA" id="ARBA00000032"/>
    </source>
</evidence>
<comment type="similarity">
    <text evidence="2">Belongs to the histidine acid phosphatase family.</text>
</comment>
<keyword evidence="4 8" id="KW-0732">Signal</keyword>
<organism evidence="9 10">
    <name type="scientific">Zophobas morio</name>
    <dbReference type="NCBI Taxonomy" id="2755281"/>
    <lineage>
        <taxon>Eukaryota</taxon>
        <taxon>Metazoa</taxon>
        <taxon>Ecdysozoa</taxon>
        <taxon>Arthropoda</taxon>
        <taxon>Hexapoda</taxon>
        <taxon>Insecta</taxon>
        <taxon>Pterygota</taxon>
        <taxon>Neoptera</taxon>
        <taxon>Endopterygota</taxon>
        <taxon>Coleoptera</taxon>
        <taxon>Polyphaga</taxon>
        <taxon>Cucujiformia</taxon>
        <taxon>Tenebrionidae</taxon>
        <taxon>Zophobas</taxon>
    </lineage>
</organism>
<dbReference type="SUPFAM" id="SSF53254">
    <property type="entry name" value="Phosphoglycerate mutase-like"/>
    <property type="match status" value="1"/>
</dbReference>
<dbReference type="EC" id="3.1.3.2" evidence="3"/>
<dbReference type="Proteomes" id="UP001168821">
    <property type="component" value="Unassembled WGS sequence"/>
</dbReference>
<evidence type="ECO:0000256" key="6">
    <source>
        <dbReference type="ARBA" id="ARBA00023157"/>
    </source>
</evidence>
<name>A0AA38J123_9CUCU</name>
<evidence type="ECO:0000313" key="10">
    <source>
        <dbReference type="Proteomes" id="UP001168821"/>
    </source>
</evidence>
<evidence type="ECO:0000256" key="3">
    <source>
        <dbReference type="ARBA" id="ARBA00012646"/>
    </source>
</evidence>
<proteinExistence type="inferred from homology"/>
<dbReference type="InterPro" id="IPR000560">
    <property type="entry name" value="His_Pase_clade-2"/>
</dbReference>
<evidence type="ECO:0000256" key="4">
    <source>
        <dbReference type="ARBA" id="ARBA00022729"/>
    </source>
</evidence>
<dbReference type="EMBL" id="JALNTZ010000001">
    <property type="protein sequence ID" value="KAJ3664729.1"/>
    <property type="molecule type" value="Genomic_DNA"/>
</dbReference>
<evidence type="ECO:0000256" key="2">
    <source>
        <dbReference type="ARBA" id="ARBA00005375"/>
    </source>
</evidence>
<dbReference type="PANTHER" id="PTHR11567:SF211">
    <property type="entry name" value="PROSTATIC ACID PHOSPHATASE"/>
    <property type="match status" value="1"/>
</dbReference>
<dbReference type="Gene3D" id="3.40.50.1240">
    <property type="entry name" value="Phosphoglycerate mutase-like"/>
    <property type="match status" value="1"/>
</dbReference>
<protein>
    <recommendedName>
        <fullName evidence="3">acid phosphatase</fullName>
        <ecNumber evidence="3">3.1.3.2</ecNumber>
    </recommendedName>
</protein>
<feature type="signal peptide" evidence="8">
    <location>
        <begin position="1"/>
        <end position="17"/>
    </location>
</feature>
<keyword evidence="10" id="KW-1185">Reference proteome</keyword>
<feature type="chain" id="PRO_5041397711" description="acid phosphatase" evidence="8">
    <location>
        <begin position="18"/>
        <end position="370"/>
    </location>
</feature>
<dbReference type="CDD" id="cd07061">
    <property type="entry name" value="HP_HAP_like"/>
    <property type="match status" value="1"/>
</dbReference>
<dbReference type="InterPro" id="IPR029033">
    <property type="entry name" value="His_PPase_superfam"/>
</dbReference>
<evidence type="ECO:0000256" key="8">
    <source>
        <dbReference type="SAM" id="SignalP"/>
    </source>
</evidence>
<dbReference type="AlphaFoldDB" id="A0AA38J123"/>
<dbReference type="Pfam" id="PF00328">
    <property type="entry name" value="His_Phos_2"/>
    <property type="match status" value="1"/>
</dbReference>
<evidence type="ECO:0000256" key="5">
    <source>
        <dbReference type="ARBA" id="ARBA00022801"/>
    </source>
</evidence>
<comment type="caution">
    <text evidence="9">The sequence shown here is derived from an EMBL/GenBank/DDBJ whole genome shotgun (WGS) entry which is preliminary data.</text>
</comment>
<dbReference type="PANTHER" id="PTHR11567">
    <property type="entry name" value="ACID PHOSPHATASE-RELATED"/>
    <property type="match status" value="1"/>
</dbReference>